<dbReference type="AlphaFoldDB" id="A0A6A6IG80"/>
<dbReference type="RefSeq" id="XP_033684410.1">
    <property type="nucleotide sequence ID" value="XM_033835578.1"/>
</dbReference>
<gene>
    <name evidence="4" type="ORF">BU26DRAFT_605242</name>
</gene>
<evidence type="ECO:0000313" key="4">
    <source>
        <dbReference type="EMBL" id="KAF2249406.1"/>
    </source>
</evidence>
<accession>A0A6A6IG80</accession>
<keyword evidence="3" id="KW-0560">Oxidoreductase</keyword>
<dbReference type="SUPFAM" id="SSF51735">
    <property type="entry name" value="NAD(P)-binding Rossmann-fold domains"/>
    <property type="match status" value="1"/>
</dbReference>
<dbReference type="Pfam" id="PF00106">
    <property type="entry name" value="adh_short"/>
    <property type="match status" value="1"/>
</dbReference>
<name>A0A6A6IG80_9PLEO</name>
<keyword evidence="5" id="KW-1185">Reference proteome</keyword>
<dbReference type="InterPro" id="IPR020904">
    <property type="entry name" value="Sc_DH/Rdtase_CS"/>
</dbReference>
<dbReference type="GeneID" id="54588908"/>
<dbReference type="PRINTS" id="PR00081">
    <property type="entry name" value="GDHRDH"/>
</dbReference>
<keyword evidence="2" id="KW-0521">NADP</keyword>
<dbReference type="Proteomes" id="UP000800094">
    <property type="component" value="Unassembled WGS sequence"/>
</dbReference>
<dbReference type="EMBL" id="ML987195">
    <property type="protein sequence ID" value="KAF2249406.1"/>
    <property type="molecule type" value="Genomic_DNA"/>
</dbReference>
<proteinExistence type="inferred from homology"/>
<dbReference type="Gene3D" id="3.40.50.720">
    <property type="entry name" value="NAD(P)-binding Rossmann-like Domain"/>
    <property type="match status" value="1"/>
</dbReference>
<dbReference type="GO" id="GO:0016491">
    <property type="term" value="F:oxidoreductase activity"/>
    <property type="evidence" value="ECO:0007669"/>
    <property type="project" value="UniProtKB-KW"/>
</dbReference>
<reference evidence="4" key="1">
    <citation type="journal article" date="2020" name="Stud. Mycol.">
        <title>101 Dothideomycetes genomes: a test case for predicting lifestyles and emergence of pathogens.</title>
        <authorList>
            <person name="Haridas S."/>
            <person name="Albert R."/>
            <person name="Binder M."/>
            <person name="Bloem J."/>
            <person name="Labutti K."/>
            <person name="Salamov A."/>
            <person name="Andreopoulos B."/>
            <person name="Baker S."/>
            <person name="Barry K."/>
            <person name="Bills G."/>
            <person name="Bluhm B."/>
            <person name="Cannon C."/>
            <person name="Castanera R."/>
            <person name="Culley D."/>
            <person name="Daum C."/>
            <person name="Ezra D."/>
            <person name="Gonzalez J."/>
            <person name="Henrissat B."/>
            <person name="Kuo A."/>
            <person name="Liang C."/>
            <person name="Lipzen A."/>
            <person name="Lutzoni F."/>
            <person name="Magnuson J."/>
            <person name="Mondo S."/>
            <person name="Nolan M."/>
            <person name="Ohm R."/>
            <person name="Pangilinan J."/>
            <person name="Park H.-J."/>
            <person name="Ramirez L."/>
            <person name="Alfaro M."/>
            <person name="Sun H."/>
            <person name="Tritt A."/>
            <person name="Yoshinaga Y."/>
            <person name="Zwiers L.-H."/>
            <person name="Turgeon B."/>
            <person name="Goodwin S."/>
            <person name="Spatafora J."/>
            <person name="Crous P."/>
            <person name="Grigoriev I."/>
        </authorList>
    </citation>
    <scope>NUCLEOTIDE SEQUENCE</scope>
    <source>
        <strain evidence="4">CBS 122368</strain>
    </source>
</reference>
<dbReference type="InterPro" id="IPR002347">
    <property type="entry name" value="SDR_fam"/>
</dbReference>
<sequence>MTSLYLQLADIPSLEGKIVLLTGGASGIGLAAAQVFASKGAEVHVLDVVPIDESFDIYEIPSQTTEPPEKLPETPRGRIHFQECDIADWKAIRDVFLSLDHIDIAVANAGVSQDPDYFTDELDDDGQLLEPGHRVIDVNFRSVVNFTKLALRQFKKQTPGSSLVITASATAYAPEQSLPVYSATKHAIVGLIRGLRPMAEQYGTTINGVAPAATISKLLPPNLAAPIRAAGAPISSAFHVGLAIAYSATAQQKRVVELYGRDDAKKAASPGRWNGRVIMTLGDRWTELEEPLASMRPQWFGQYNADMTVFQQRLTDMRSL</sequence>
<dbReference type="PANTHER" id="PTHR43180">
    <property type="entry name" value="3-OXOACYL-(ACYL-CARRIER-PROTEIN) REDUCTASE (AFU_ORTHOLOGUE AFUA_6G11210)"/>
    <property type="match status" value="1"/>
</dbReference>
<evidence type="ECO:0000256" key="1">
    <source>
        <dbReference type="ARBA" id="ARBA00006484"/>
    </source>
</evidence>
<dbReference type="OrthoDB" id="37659at2759"/>
<organism evidence="4 5">
    <name type="scientific">Trematosphaeria pertusa</name>
    <dbReference type="NCBI Taxonomy" id="390896"/>
    <lineage>
        <taxon>Eukaryota</taxon>
        <taxon>Fungi</taxon>
        <taxon>Dikarya</taxon>
        <taxon>Ascomycota</taxon>
        <taxon>Pezizomycotina</taxon>
        <taxon>Dothideomycetes</taxon>
        <taxon>Pleosporomycetidae</taxon>
        <taxon>Pleosporales</taxon>
        <taxon>Massarineae</taxon>
        <taxon>Trematosphaeriaceae</taxon>
        <taxon>Trematosphaeria</taxon>
    </lineage>
</organism>
<protein>
    <submittedName>
        <fullName evidence="4">Short chain dehydrogenase reductase</fullName>
    </submittedName>
</protein>
<evidence type="ECO:0000256" key="3">
    <source>
        <dbReference type="ARBA" id="ARBA00023002"/>
    </source>
</evidence>
<dbReference type="InterPro" id="IPR036291">
    <property type="entry name" value="NAD(P)-bd_dom_sf"/>
</dbReference>
<evidence type="ECO:0000256" key="2">
    <source>
        <dbReference type="ARBA" id="ARBA00022857"/>
    </source>
</evidence>
<dbReference type="PROSITE" id="PS00061">
    <property type="entry name" value="ADH_SHORT"/>
    <property type="match status" value="1"/>
</dbReference>
<evidence type="ECO:0000313" key="5">
    <source>
        <dbReference type="Proteomes" id="UP000800094"/>
    </source>
</evidence>
<dbReference type="PANTHER" id="PTHR43180:SF80">
    <property type="entry name" value="NAD(P)-BINDING PROTEIN"/>
    <property type="match status" value="1"/>
</dbReference>
<comment type="similarity">
    <text evidence="1">Belongs to the short-chain dehydrogenases/reductases (SDR) family.</text>
</comment>